<name>A0A0K0JD15_BRUMA</name>
<proteinExistence type="predicted"/>
<dbReference type="GeneID" id="66059762"/>
<evidence type="ECO:0000313" key="5">
    <source>
        <dbReference type="WormBase" id="Bm407"/>
    </source>
</evidence>
<dbReference type="CTD" id="66059762"/>
<dbReference type="RefSeq" id="XP_042929688.1">
    <property type="nucleotide sequence ID" value="XM_043073754.1"/>
</dbReference>
<keyword evidence="3" id="KW-1185">Reference proteome</keyword>
<dbReference type="EMBL" id="CAAKNF010000196">
    <property type="protein sequence ID" value="VIO86752.1"/>
    <property type="molecule type" value="Genomic_DNA"/>
</dbReference>
<dbReference type="AlphaFoldDB" id="A0A0K0JD15"/>
<accession>A0A0K0JD15</accession>
<organism evidence="1">
    <name type="scientific">Brugia malayi</name>
    <name type="common">Filarial nematode worm</name>
    <dbReference type="NCBI Taxonomy" id="6279"/>
    <lineage>
        <taxon>Eukaryota</taxon>
        <taxon>Metazoa</taxon>
        <taxon>Ecdysozoa</taxon>
        <taxon>Nematoda</taxon>
        <taxon>Chromadorea</taxon>
        <taxon>Rhabditida</taxon>
        <taxon>Spirurina</taxon>
        <taxon>Spiruromorpha</taxon>
        <taxon>Filarioidea</taxon>
        <taxon>Onchocercidae</taxon>
        <taxon>Brugia</taxon>
    </lineage>
</organism>
<evidence type="ECO:0000313" key="4">
    <source>
        <dbReference type="WBParaSite" id="Bm407.1"/>
    </source>
</evidence>
<reference evidence="4" key="4">
    <citation type="submission" date="2019-12" db="UniProtKB">
        <authorList>
            <consortium name="WormBaseParasite"/>
        </authorList>
    </citation>
    <scope>IDENTIFICATION</scope>
</reference>
<evidence type="ECO:0000313" key="2">
    <source>
        <dbReference type="EMBL" id="VIO86752.1"/>
    </source>
</evidence>
<dbReference type="KEGG" id="bmy:BM_BM407"/>
<evidence type="ECO:0000313" key="1">
    <source>
        <dbReference type="EMBL" id="CDP94578.1"/>
    </source>
</evidence>
<reference evidence="1 3" key="1">
    <citation type="journal article" date="2007" name="Science">
        <title>Draft genome of the filarial nematode parasite Brugia malayi.</title>
        <authorList>
            <person name="Ghedin E."/>
            <person name="Wang S."/>
            <person name="Spiro D."/>
            <person name="Caler E."/>
            <person name="Zhao Q."/>
            <person name="Crabtree J."/>
            <person name="Allen J.E."/>
            <person name="Delcher A.L."/>
            <person name="Guiliano D.B."/>
            <person name="Miranda-Saavedra D."/>
            <person name="Angiuoli S.V."/>
            <person name="Creasy T."/>
            <person name="Amedeo P."/>
            <person name="Haas B."/>
            <person name="El-Sayed N.M."/>
            <person name="Wortman J.R."/>
            <person name="Feldblyum T."/>
            <person name="Tallon L."/>
            <person name="Schatz M."/>
            <person name="Shumway M."/>
            <person name="Koo H."/>
            <person name="Salzberg S.L."/>
            <person name="Schobel S."/>
            <person name="Pertea M."/>
            <person name="Pop M."/>
            <person name="White O."/>
            <person name="Barton G.J."/>
            <person name="Carlow C.K."/>
            <person name="Crawford M.J."/>
            <person name="Daub J."/>
            <person name="Dimmic M.W."/>
            <person name="Estes C.F."/>
            <person name="Foster J.M."/>
            <person name="Ganatra M."/>
            <person name="Gregory W.F."/>
            <person name="Johnson N.M."/>
            <person name="Jin J."/>
            <person name="Komuniecki R."/>
            <person name="Korf I."/>
            <person name="Kumar S."/>
            <person name="Laney S."/>
            <person name="Li B.W."/>
            <person name="Li W."/>
            <person name="Lindblom T.H."/>
            <person name="Lustigman S."/>
            <person name="Ma D."/>
            <person name="Maina C.V."/>
            <person name="Martin D.M."/>
            <person name="McCarter J.P."/>
            <person name="McReynolds L."/>
            <person name="Mitreva M."/>
            <person name="Nutman T.B."/>
            <person name="Parkinson J."/>
            <person name="Peregrin-Alvarez J.M."/>
            <person name="Poole C."/>
            <person name="Ren Q."/>
            <person name="Saunders L."/>
            <person name="Sluder A.E."/>
            <person name="Smith K."/>
            <person name="Stanke M."/>
            <person name="Unnasch T.R."/>
            <person name="Ware J."/>
            <person name="Wei A.D."/>
            <person name="Weil G."/>
            <person name="Williams D.J."/>
            <person name="Zhang Y."/>
            <person name="Williams S.A."/>
            <person name="Fraser-Liggett C."/>
            <person name="Slatko B."/>
            <person name="Blaxter M.L."/>
            <person name="Scott A.L."/>
        </authorList>
    </citation>
    <scope>NUCLEOTIDE SEQUENCE</scope>
    <source>
        <strain evidence="1 3">FR3</strain>
    </source>
</reference>
<accession>A0A4E9ERY1</accession>
<dbReference type="Proteomes" id="UP000006672">
    <property type="component" value="Unassembled WGS sequence"/>
</dbReference>
<sequence>MKLDLLHNRSRYLGVREMEEKQWYTCSSGVTPLIQFPNLYFTDNIILEVPVLIRWK</sequence>
<dbReference type="EMBL" id="LN856931">
    <property type="protein sequence ID" value="CDP94578.1"/>
    <property type="molecule type" value="Genomic_DNA"/>
</dbReference>
<dbReference type="WormBase" id="Bm407">
    <property type="protein sequence ID" value="BM31349"/>
    <property type="gene ID" value="WBGene00220668"/>
</dbReference>
<reference evidence="2" key="3">
    <citation type="submission" date="2019-04" db="EMBL/GenBank/DDBJ databases">
        <authorList>
            <person name="Howe K."/>
            <person name="Paulini M."/>
            <person name="Williams G."/>
        </authorList>
    </citation>
    <scope>NUCLEOTIDE SEQUENCE [LARGE SCALE GENOMIC DNA]</scope>
    <source>
        <strain evidence="2">FR3</strain>
    </source>
</reference>
<reference evidence="1" key="2">
    <citation type="submission" date="2012-12" db="EMBL/GenBank/DDBJ databases">
        <authorList>
            <person name="Gao Y.W."/>
            <person name="Fan S.T."/>
            <person name="Sun H.T."/>
            <person name="Wang Z."/>
            <person name="Gao X.L."/>
            <person name="Li Y.G."/>
            <person name="Wang T.C."/>
            <person name="Zhang K."/>
            <person name="Xu W.W."/>
            <person name="Yu Z.J."/>
            <person name="Xia X.Z."/>
        </authorList>
    </citation>
    <scope>NUCLEOTIDE SEQUENCE</scope>
    <source>
        <strain evidence="1">FR3</strain>
    </source>
</reference>
<evidence type="ECO:0000313" key="3">
    <source>
        <dbReference type="Proteomes" id="UP000006672"/>
    </source>
</evidence>
<protein>
    <submittedName>
        <fullName evidence="1 4">Bm407</fullName>
    </submittedName>
</protein>
<dbReference type="WBParaSite" id="Bm407.1">
    <property type="protein sequence ID" value="Bm407.1"/>
    <property type="gene ID" value="WBGene00220668"/>
</dbReference>
<gene>
    <name evidence="1 4 5" type="ORF">Bm407</name>
    <name evidence="2" type="ORF">BM_BM407</name>
    <name evidence="1" type="ORF">BM_Bm407</name>
</gene>